<proteinExistence type="predicted"/>
<organism evidence="2 3">
    <name type="scientific">Ancylobacter radicis</name>
    <dbReference type="NCBI Taxonomy" id="2836179"/>
    <lineage>
        <taxon>Bacteria</taxon>
        <taxon>Pseudomonadati</taxon>
        <taxon>Pseudomonadota</taxon>
        <taxon>Alphaproteobacteria</taxon>
        <taxon>Hyphomicrobiales</taxon>
        <taxon>Xanthobacteraceae</taxon>
        <taxon>Ancylobacter</taxon>
    </lineage>
</organism>
<evidence type="ECO:0000256" key="1">
    <source>
        <dbReference type="SAM" id="SignalP"/>
    </source>
</evidence>
<dbReference type="EMBL" id="JAHCQH010000014">
    <property type="protein sequence ID" value="MBS9476585.1"/>
    <property type="molecule type" value="Genomic_DNA"/>
</dbReference>
<dbReference type="Proteomes" id="UP001166585">
    <property type="component" value="Unassembled WGS sequence"/>
</dbReference>
<feature type="chain" id="PRO_5046229081" description="PsiF repeat-containing protein" evidence="1">
    <location>
        <begin position="24"/>
        <end position="77"/>
    </location>
</feature>
<accession>A0ABS5R5T3</accession>
<gene>
    <name evidence="2" type="ORF">KIP89_05655</name>
</gene>
<keyword evidence="3" id="KW-1185">Reference proteome</keyword>
<comment type="caution">
    <text evidence="2">The sequence shown here is derived from an EMBL/GenBank/DDBJ whole genome shotgun (WGS) entry which is preliminary data.</text>
</comment>
<sequence length="77" mass="7806">MTHRLLAGLTAAGIVLASASSFAATPMATPAATPPAHQKIASAAKANCQKEWKTGEKAGKLDGLGQKDFLAKCQKGA</sequence>
<evidence type="ECO:0000313" key="2">
    <source>
        <dbReference type="EMBL" id="MBS9476585.1"/>
    </source>
</evidence>
<evidence type="ECO:0008006" key="4">
    <source>
        <dbReference type="Google" id="ProtNLM"/>
    </source>
</evidence>
<name>A0ABS5R5T3_9HYPH</name>
<protein>
    <recommendedName>
        <fullName evidence="4">PsiF repeat-containing protein</fullName>
    </recommendedName>
</protein>
<dbReference type="RefSeq" id="WP_213754409.1">
    <property type="nucleotide sequence ID" value="NZ_JAHCQH010000014.1"/>
</dbReference>
<evidence type="ECO:0000313" key="3">
    <source>
        <dbReference type="Proteomes" id="UP001166585"/>
    </source>
</evidence>
<feature type="signal peptide" evidence="1">
    <location>
        <begin position="1"/>
        <end position="23"/>
    </location>
</feature>
<keyword evidence="1" id="KW-0732">Signal</keyword>
<reference evidence="2" key="1">
    <citation type="submission" date="2021-05" db="EMBL/GenBank/DDBJ databases">
        <authorList>
            <person name="Sun Q."/>
            <person name="Inoue M."/>
        </authorList>
    </citation>
    <scope>NUCLEOTIDE SEQUENCE</scope>
    <source>
        <strain evidence="2">VKM B-3255</strain>
    </source>
</reference>